<gene>
    <name evidence="2" type="ORF">MTIM_16920</name>
</gene>
<dbReference type="InterPro" id="IPR037175">
    <property type="entry name" value="KFase_sf"/>
</dbReference>
<name>A0A7I9Z4J2_9MYCO</name>
<reference evidence="2 3" key="1">
    <citation type="journal article" date="2019" name="Emerg. Microbes Infect.">
        <title>Comprehensive subspecies identification of 175 nontuberculous mycobacteria species based on 7547 genomic profiles.</title>
        <authorList>
            <person name="Matsumoto Y."/>
            <person name="Kinjo T."/>
            <person name="Motooka D."/>
            <person name="Nabeya D."/>
            <person name="Jung N."/>
            <person name="Uechi K."/>
            <person name="Horii T."/>
            <person name="Iida T."/>
            <person name="Fujita J."/>
            <person name="Nakamura S."/>
        </authorList>
    </citation>
    <scope>NUCLEOTIDE SEQUENCE [LARGE SCALE GENOMIC DNA]</scope>
    <source>
        <strain evidence="2 3">JCM 30726</strain>
    </source>
</reference>
<comment type="caution">
    <text evidence="2">The sequence shown here is derived from an EMBL/GenBank/DDBJ whole genome shotgun (WGS) entry which is preliminary data.</text>
</comment>
<keyword evidence="3" id="KW-1185">Reference proteome</keyword>
<evidence type="ECO:0000313" key="3">
    <source>
        <dbReference type="Proteomes" id="UP000465301"/>
    </source>
</evidence>
<dbReference type="AlphaFoldDB" id="A0A7I9Z4J2"/>
<feature type="region of interest" description="Disordered" evidence="1">
    <location>
        <begin position="277"/>
        <end position="301"/>
    </location>
</feature>
<protein>
    <submittedName>
        <fullName evidence="2">Cyclase</fullName>
    </submittedName>
</protein>
<dbReference type="PANTHER" id="PTHR34861">
    <property type="match status" value="1"/>
</dbReference>
<dbReference type="Gene3D" id="3.50.30.50">
    <property type="entry name" value="Putative cyclase"/>
    <property type="match status" value="1"/>
</dbReference>
<organism evidence="2 3">
    <name type="scientific">Mycobacterium timonense</name>
    <dbReference type="NCBI Taxonomy" id="701043"/>
    <lineage>
        <taxon>Bacteria</taxon>
        <taxon>Bacillati</taxon>
        <taxon>Actinomycetota</taxon>
        <taxon>Actinomycetes</taxon>
        <taxon>Mycobacteriales</taxon>
        <taxon>Mycobacteriaceae</taxon>
        <taxon>Mycobacterium</taxon>
        <taxon>Mycobacterium avium complex (MAC)</taxon>
    </lineage>
</organism>
<dbReference type="InterPro" id="IPR007325">
    <property type="entry name" value="KFase/CYL"/>
</dbReference>
<accession>A0A7I9Z4J2</accession>
<dbReference type="Pfam" id="PF04199">
    <property type="entry name" value="Cyclase"/>
    <property type="match status" value="1"/>
</dbReference>
<dbReference type="SUPFAM" id="SSF102198">
    <property type="entry name" value="Putative cyclase"/>
    <property type="match status" value="1"/>
</dbReference>
<evidence type="ECO:0000256" key="1">
    <source>
        <dbReference type="SAM" id="MobiDB-lite"/>
    </source>
</evidence>
<sequence>MTDDNDLPTNWGRWGPDDRLGTLNLIDSAARARAATEVRSARQVSLARPVDPVPLSGGGLLTGNTAKMPAAVMQVINFAGVDPMAMTDALFINIHHAALTHIDAFVHVPVQGSVYPGVPLSEAVSPGGVLHGSGDIFGAGILTRGVFLDLAPEGGRLSADHLVEADDLDHALRRAGAELHSGDAVVVRGGWDIDQPFDQPAPGLALSAVRWLHKNGVSIYLGDIGDARPWSLPLALHQVALARLGIPLVDATAVDELAQVCRAEQRHSFMLVVAPPGSTPPPGFPSIRSPSSEPRGKTLSEHPVCRRHTRHLYQRIRHPCR</sequence>
<dbReference type="Proteomes" id="UP000465301">
    <property type="component" value="Unassembled WGS sequence"/>
</dbReference>
<dbReference type="EMBL" id="BLLA01000001">
    <property type="protein sequence ID" value="GFG95813.1"/>
    <property type="molecule type" value="Genomic_DNA"/>
</dbReference>
<dbReference type="GO" id="GO:0019441">
    <property type="term" value="P:L-tryptophan catabolic process to kynurenine"/>
    <property type="evidence" value="ECO:0007669"/>
    <property type="project" value="InterPro"/>
</dbReference>
<proteinExistence type="predicted"/>
<evidence type="ECO:0000313" key="2">
    <source>
        <dbReference type="EMBL" id="GFG95813.1"/>
    </source>
</evidence>
<dbReference type="RefSeq" id="WP_244324277.1">
    <property type="nucleotide sequence ID" value="NZ_BLLA01000001.1"/>
</dbReference>
<dbReference type="GO" id="GO:0004061">
    <property type="term" value="F:arylformamidase activity"/>
    <property type="evidence" value="ECO:0007669"/>
    <property type="project" value="InterPro"/>
</dbReference>